<evidence type="ECO:0000259" key="9">
    <source>
        <dbReference type="PROSITE" id="PS51826"/>
    </source>
</evidence>
<dbReference type="Gene3D" id="4.10.320.10">
    <property type="entry name" value="E3-binding domain"/>
    <property type="match status" value="1"/>
</dbReference>
<evidence type="ECO:0000256" key="6">
    <source>
        <dbReference type="RuleBase" id="RU003423"/>
    </source>
</evidence>
<dbReference type="InterPro" id="IPR023213">
    <property type="entry name" value="CAT-like_dom_sf"/>
</dbReference>
<dbReference type="GO" id="GO:0016407">
    <property type="term" value="F:acetyltransferase activity"/>
    <property type="evidence" value="ECO:0007669"/>
    <property type="project" value="TreeGrafter"/>
</dbReference>
<dbReference type="FunFam" id="3.30.559.10:FF:000007">
    <property type="entry name" value="Dihydrolipoamide acetyltransferase component of pyruvate dehydrogenase complex"/>
    <property type="match status" value="1"/>
</dbReference>
<dbReference type="PROSITE" id="PS50968">
    <property type="entry name" value="BIOTINYL_LIPOYL"/>
    <property type="match status" value="1"/>
</dbReference>
<feature type="compositionally biased region" description="Polar residues" evidence="7">
    <location>
        <begin position="103"/>
        <end position="119"/>
    </location>
</feature>
<sequence length="441" mass="47716">MATDITMPQLGESVTEGTITKWLKAPGDSVDKYEPLCEVATDKVNAEVPAVMSGTMTEIVTEEGVTVAVGEIICRIDDAQGKGGEGASSAKKEEPAYDHAGTTARSDSAASHTETNSDSSMKRRYSPAVLQLAEKHHIDLEQVDGSGRGGRITRKDIQKVIESGGTSQRQPSTTPEVPSMKQDETKEATPTFNQKESTPVQTSTPSHGLEPGDTEVPLSSVRKTIAQRMVQSKHEAPHAWTMVQADVSGLVKLREKLKGDFKKQEGISLTYMPFFIKAVVDTLKEFPKVNAVWGGDKIILKKRINISIAVATDEALYVPVIKDADEKSILGIAKAVHHLAEKTRAGKLTMDDLAGGTFTVNNTGSFGSIASQPIINQPQAAIISMESIVKQPVIKDDMIAIRDLVNLCLSLDHRILDGLMAGRFLARVKERLEAYTPESTI</sequence>
<dbReference type="Pfam" id="PF00198">
    <property type="entry name" value="2-oxoacid_dh"/>
    <property type="match status" value="1"/>
</dbReference>
<evidence type="ECO:0000313" key="10">
    <source>
        <dbReference type="EMBL" id="SFS92600.1"/>
    </source>
</evidence>
<dbReference type="AlphaFoldDB" id="A0A1I6TTV8"/>
<dbReference type="SUPFAM" id="SSF52777">
    <property type="entry name" value="CoA-dependent acyltransferases"/>
    <property type="match status" value="1"/>
</dbReference>
<feature type="compositionally biased region" description="Polar residues" evidence="7">
    <location>
        <begin position="164"/>
        <end position="176"/>
    </location>
</feature>
<organism evidence="10 11">
    <name type="scientific">Marininema halotolerans</name>
    <dbReference type="NCBI Taxonomy" id="1155944"/>
    <lineage>
        <taxon>Bacteria</taxon>
        <taxon>Bacillati</taxon>
        <taxon>Bacillota</taxon>
        <taxon>Bacilli</taxon>
        <taxon>Bacillales</taxon>
        <taxon>Thermoactinomycetaceae</taxon>
        <taxon>Marininema</taxon>
    </lineage>
</organism>
<dbReference type="GO" id="GO:0005737">
    <property type="term" value="C:cytoplasm"/>
    <property type="evidence" value="ECO:0007669"/>
    <property type="project" value="TreeGrafter"/>
</dbReference>
<dbReference type="Pfam" id="PF00364">
    <property type="entry name" value="Biotin_lipoyl"/>
    <property type="match status" value="1"/>
</dbReference>
<keyword evidence="4 6" id="KW-0450">Lipoyl</keyword>
<keyword evidence="3 6" id="KW-0808">Transferase</keyword>
<dbReference type="PROSITE" id="PS00189">
    <property type="entry name" value="LIPOYL"/>
    <property type="match status" value="1"/>
</dbReference>
<keyword evidence="11" id="KW-1185">Reference proteome</keyword>
<dbReference type="EMBL" id="FPAA01000011">
    <property type="protein sequence ID" value="SFS92600.1"/>
    <property type="molecule type" value="Genomic_DNA"/>
</dbReference>
<evidence type="ECO:0000256" key="4">
    <source>
        <dbReference type="ARBA" id="ARBA00022823"/>
    </source>
</evidence>
<reference evidence="11" key="1">
    <citation type="submission" date="2016-10" db="EMBL/GenBank/DDBJ databases">
        <authorList>
            <person name="Varghese N."/>
            <person name="Submissions S."/>
        </authorList>
    </citation>
    <scope>NUCLEOTIDE SEQUENCE [LARGE SCALE GENOMIC DNA]</scope>
    <source>
        <strain evidence="11">DSM 45789</strain>
    </source>
</reference>
<evidence type="ECO:0000256" key="5">
    <source>
        <dbReference type="ARBA" id="ARBA00023315"/>
    </source>
</evidence>
<feature type="domain" description="Lipoyl-binding" evidence="8">
    <location>
        <begin position="2"/>
        <end position="77"/>
    </location>
</feature>
<dbReference type="EC" id="2.3.1.-" evidence="6"/>
<evidence type="ECO:0000256" key="7">
    <source>
        <dbReference type="SAM" id="MobiDB-lite"/>
    </source>
</evidence>
<comment type="similarity">
    <text evidence="2 6">Belongs to the 2-oxoacid dehydrogenase family.</text>
</comment>
<dbReference type="Gene3D" id="2.40.50.100">
    <property type="match status" value="1"/>
</dbReference>
<feature type="domain" description="Peripheral subunit-binding (PSBD)" evidence="9">
    <location>
        <begin position="124"/>
        <end position="161"/>
    </location>
</feature>
<dbReference type="GO" id="GO:0031405">
    <property type="term" value="F:lipoic acid binding"/>
    <property type="evidence" value="ECO:0007669"/>
    <property type="project" value="TreeGrafter"/>
</dbReference>
<dbReference type="InterPro" id="IPR011053">
    <property type="entry name" value="Single_hybrid_motif"/>
</dbReference>
<comment type="cofactor">
    <cofactor evidence="1 6">
        <name>(R)-lipoate</name>
        <dbReference type="ChEBI" id="CHEBI:83088"/>
    </cofactor>
</comment>
<dbReference type="InterPro" id="IPR004167">
    <property type="entry name" value="PSBD"/>
</dbReference>
<keyword evidence="5 6" id="KW-0012">Acyltransferase</keyword>
<feature type="region of interest" description="Disordered" evidence="7">
    <location>
        <begin position="79"/>
        <end position="124"/>
    </location>
</feature>
<dbReference type="PROSITE" id="PS51826">
    <property type="entry name" value="PSBD"/>
    <property type="match status" value="1"/>
</dbReference>
<dbReference type="SUPFAM" id="SSF51230">
    <property type="entry name" value="Single hybrid motif"/>
    <property type="match status" value="1"/>
</dbReference>
<dbReference type="SUPFAM" id="SSF47005">
    <property type="entry name" value="Peripheral subunit-binding domain of 2-oxo acid dehydrogenase complex"/>
    <property type="match status" value="1"/>
</dbReference>
<name>A0A1I6TTV8_9BACL</name>
<evidence type="ECO:0000256" key="2">
    <source>
        <dbReference type="ARBA" id="ARBA00007317"/>
    </source>
</evidence>
<dbReference type="PANTHER" id="PTHR43178">
    <property type="entry name" value="DIHYDROLIPOAMIDE ACETYLTRANSFERASE COMPONENT OF PYRUVATE DEHYDROGENASE COMPLEX"/>
    <property type="match status" value="1"/>
</dbReference>
<dbReference type="PANTHER" id="PTHR43178:SF5">
    <property type="entry name" value="LIPOAMIDE ACYLTRANSFERASE COMPONENT OF BRANCHED-CHAIN ALPHA-KETO ACID DEHYDROGENASE COMPLEX, MITOCHONDRIAL"/>
    <property type="match status" value="1"/>
</dbReference>
<dbReference type="InterPro" id="IPR036625">
    <property type="entry name" value="E3-bd_dom_sf"/>
</dbReference>
<dbReference type="CDD" id="cd06849">
    <property type="entry name" value="lipoyl_domain"/>
    <property type="match status" value="1"/>
</dbReference>
<dbReference type="OrthoDB" id="9805770at2"/>
<dbReference type="InterPro" id="IPR001078">
    <property type="entry name" value="2-oxoacid_DH_actylTfrase"/>
</dbReference>
<dbReference type="Gene3D" id="3.30.559.10">
    <property type="entry name" value="Chloramphenicol acetyltransferase-like domain"/>
    <property type="match status" value="1"/>
</dbReference>
<gene>
    <name evidence="10" type="ORF">SAMN05444972_11166</name>
</gene>
<dbReference type="Pfam" id="PF02817">
    <property type="entry name" value="E3_binding"/>
    <property type="match status" value="1"/>
</dbReference>
<dbReference type="InterPro" id="IPR050743">
    <property type="entry name" value="2-oxoacid_DH_E2_comp"/>
</dbReference>
<evidence type="ECO:0000259" key="8">
    <source>
        <dbReference type="PROSITE" id="PS50968"/>
    </source>
</evidence>
<dbReference type="RefSeq" id="WP_091838383.1">
    <property type="nucleotide sequence ID" value="NZ_FPAA01000011.1"/>
</dbReference>
<feature type="compositionally biased region" description="Polar residues" evidence="7">
    <location>
        <begin position="188"/>
        <end position="206"/>
    </location>
</feature>
<evidence type="ECO:0000313" key="11">
    <source>
        <dbReference type="Proteomes" id="UP000198660"/>
    </source>
</evidence>
<evidence type="ECO:0000256" key="1">
    <source>
        <dbReference type="ARBA" id="ARBA00001938"/>
    </source>
</evidence>
<accession>A0A1I6TTV8</accession>
<evidence type="ECO:0000256" key="3">
    <source>
        <dbReference type="ARBA" id="ARBA00022679"/>
    </source>
</evidence>
<dbReference type="InterPro" id="IPR000089">
    <property type="entry name" value="Biotin_lipoyl"/>
</dbReference>
<dbReference type="Proteomes" id="UP000198660">
    <property type="component" value="Unassembled WGS sequence"/>
</dbReference>
<feature type="region of interest" description="Disordered" evidence="7">
    <location>
        <begin position="160"/>
        <end position="216"/>
    </location>
</feature>
<dbReference type="InterPro" id="IPR003016">
    <property type="entry name" value="2-oxoA_DH_lipoyl-BS"/>
</dbReference>
<protein>
    <recommendedName>
        <fullName evidence="6">Dihydrolipoamide acetyltransferase component of pyruvate dehydrogenase complex</fullName>
        <ecNumber evidence="6">2.3.1.-</ecNumber>
    </recommendedName>
</protein>
<proteinExistence type="inferred from homology"/>